<keyword evidence="1" id="KW-0472">Membrane</keyword>
<sequence length="109" mass="12673">MKIALSSSLLPQTSPLHPCLKSFEYSIHLSRKTFRLGKFMQDQNTLRTHHPISLLSLPTYEGKGLYYFIKQQVWPFKTSQINHRHLPSLQKISAWAELVGYALGYRWGI</sequence>
<accession>A0A443N7I0</accession>
<comment type="caution">
    <text evidence="4">The sequence shown here is derived from an EMBL/GenBank/DDBJ whole genome shotgun (WGS) entry which is preliminary data.</text>
</comment>
<dbReference type="STRING" id="337451.A0A443N7I0"/>
<dbReference type="GO" id="GO:0016559">
    <property type="term" value="P:peroxisome fission"/>
    <property type="evidence" value="ECO:0007669"/>
    <property type="project" value="InterPro"/>
</dbReference>
<proteinExistence type="predicted"/>
<dbReference type="Pfam" id="PF05648">
    <property type="entry name" value="PEX11"/>
    <property type="match status" value="1"/>
</dbReference>
<dbReference type="InterPro" id="IPR008733">
    <property type="entry name" value="PEX11"/>
</dbReference>
<reference evidence="4 5" key="1">
    <citation type="journal article" date="2019" name="Nat. Plants">
        <title>Stout camphor tree genome fills gaps in understanding of flowering plant genome evolution.</title>
        <authorList>
            <person name="Chaw S.M."/>
            <person name="Liu Y.C."/>
            <person name="Wu Y.W."/>
            <person name="Wang H.Y."/>
            <person name="Lin C.I."/>
            <person name="Wu C.S."/>
            <person name="Ke H.M."/>
            <person name="Chang L.Y."/>
            <person name="Hsu C.Y."/>
            <person name="Yang H.T."/>
            <person name="Sudianto E."/>
            <person name="Hsu M.H."/>
            <person name="Wu K.P."/>
            <person name="Wang L.N."/>
            <person name="Leebens-Mack J.H."/>
            <person name="Tsai I.J."/>
        </authorList>
    </citation>
    <scope>NUCLEOTIDE SEQUENCE [LARGE SCALE GENOMIC DNA]</scope>
    <source>
        <strain evidence="5">cv. Chaw 1501</strain>
        <tissue evidence="4">Young leaves</tissue>
    </source>
</reference>
<name>A0A443N7I0_9MAGN</name>
<keyword evidence="2" id="KW-0576">Peroxisome</keyword>
<evidence type="ECO:0000313" key="5">
    <source>
        <dbReference type="Proteomes" id="UP000283530"/>
    </source>
</evidence>
<comment type="subcellular location">
    <subcellularLocation>
        <location evidence="3">Peroxisome membrane</location>
    </subcellularLocation>
</comment>
<dbReference type="OrthoDB" id="411017at2759"/>
<evidence type="ECO:0000256" key="2">
    <source>
        <dbReference type="ARBA" id="ARBA00023140"/>
    </source>
</evidence>
<dbReference type="Proteomes" id="UP000283530">
    <property type="component" value="Unassembled WGS sequence"/>
</dbReference>
<keyword evidence="5" id="KW-1185">Reference proteome</keyword>
<evidence type="ECO:0000256" key="3">
    <source>
        <dbReference type="ARBA" id="ARBA00046271"/>
    </source>
</evidence>
<protein>
    <submittedName>
        <fullName evidence="4">Peroxisomal membrane protein 11A</fullName>
    </submittedName>
</protein>
<organism evidence="4 5">
    <name type="scientific">Cinnamomum micranthum f. kanehirae</name>
    <dbReference type="NCBI Taxonomy" id="337451"/>
    <lineage>
        <taxon>Eukaryota</taxon>
        <taxon>Viridiplantae</taxon>
        <taxon>Streptophyta</taxon>
        <taxon>Embryophyta</taxon>
        <taxon>Tracheophyta</taxon>
        <taxon>Spermatophyta</taxon>
        <taxon>Magnoliopsida</taxon>
        <taxon>Magnoliidae</taxon>
        <taxon>Laurales</taxon>
        <taxon>Lauraceae</taxon>
        <taxon>Cinnamomum</taxon>
    </lineage>
</organism>
<evidence type="ECO:0000256" key="1">
    <source>
        <dbReference type="ARBA" id="ARBA00023136"/>
    </source>
</evidence>
<dbReference type="EMBL" id="QPKB01000001">
    <property type="protein sequence ID" value="RWR74477.1"/>
    <property type="molecule type" value="Genomic_DNA"/>
</dbReference>
<dbReference type="GO" id="GO:0005778">
    <property type="term" value="C:peroxisomal membrane"/>
    <property type="evidence" value="ECO:0007669"/>
    <property type="project" value="UniProtKB-SubCell"/>
</dbReference>
<gene>
    <name evidence="4" type="ORF">CKAN_00280600</name>
</gene>
<dbReference type="AlphaFoldDB" id="A0A443N7I0"/>
<evidence type="ECO:0000313" key="4">
    <source>
        <dbReference type="EMBL" id="RWR74477.1"/>
    </source>
</evidence>